<protein>
    <submittedName>
        <fullName evidence="1">PilX N-terminal domain-containing pilus assembly protein</fullName>
    </submittedName>
</protein>
<proteinExistence type="predicted"/>
<comment type="caution">
    <text evidence="1">The sequence shown here is derived from an EMBL/GenBank/DDBJ whole genome shotgun (WGS) entry which is preliminary data.</text>
</comment>
<name>A0ABV2BNN3_9GAMM</name>
<dbReference type="InterPro" id="IPR025746">
    <property type="entry name" value="PilX_N_dom"/>
</dbReference>
<dbReference type="EMBL" id="JBEVCJ010000001">
    <property type="protein sequence ID" value="MET1253542.1"/>
    <property type="molecule type" value="Genomic_DNA"/>
</dbReference>
<dbReference type="Pfam" id="PF14341">
    <property type="entry name" value="PilX_N"/>
    <property type="match status" value="1"/>
</dbReference>
<evidence type="ECO:0000313" key="1">
    <source>
        <dbReference type="EMBL" id="MET1253542.1"/>
    </source>
</evidence>
<evidence type="ECO:0000313" key="2">
    <source>
        <dbReference type="Proteomes" id="UP001548189"/>
    </source>
</evidence>
<keyword evidence="2" id="KW-1185">Reference proteome</keyword>
<organism evidence="1 2">
    <name type="scientific">Aliikangiella maris</name>
    <dbReference type="NCBI Taxonomy" id="3162458"/>
    <lineage>
        <taxon>Bacteria</taxon>
        <taxon>Pseudomonadati</taxon>
        <taxon>Pseudomonadota</taxon>
        <taxon>Gammaproteobacteria</taxon>
        <taxon>Oceanospirillales</taxon>
        <taxon>Pleioneaceae</taxon>
        <taxon>Aliikangiella</taxon>
    </lineage>
</organism>
<sequence>MNQYQTLNQLKNQQGAALFVALIMLVALTIIGLTATQRSNLQERMASNMHVQNLTFNASESAIGSFLTEANTGDSIDDPNHLIFNLRINGVLGPFCIDKEGLRKACDGKNKLDKDGRVESRYSARVVGQCSVAQCGGFSFGADFGCRVFRVDSAGTTGGAFGDADTQSSESSFWAYEVSPCL</sequence>
<dbReference type="Proteomes" id="UP001548189">
    <property type="component" value="Unassembled WGS sequence"/>
</dbReference>
<accession>A0ABV2BNN3</accession>
<gene>
    <name evidence="1" type="ORF">ABVT43_00230</name>
</gene>
<reference evidence="1 2" key="1">
    <citation type="submission" date="2024-06" db="EMBL/GenBank/DDBJ databases">
        <authorList>
            <person name="Li F."/>
        </authorList>
    </citation>
    <scope>NUCLEOTIDE SEQUENCE [LARGE SCALE GENOMIC DNA]</scope>
    <source>
        <strain evidence="1 2">GXAS 311</strain>
    </source>
</reference>